<dbReference type="RefSeq" id="WP_354695849.1">
    <property type="nucleotide sequence ID" value="NZ_JAZHOG010000008.1"/>
</dbReference>
<sequence>METRRPRAWSVLALIAWATTVSAWGPEGHTAVGILAMQQIDGTARAALNQILQSTDPDTIEELCNWPDAIREDPSWEWTSPQHYVNIPRAATNYDRNRDCPDGLCVTEAIKKYAQELQDPRLARNRRQQAFAWLCHLVGDLHQPLHCGFADDRGGNSIEVEFKGTTVDLHHFWDGRLIRDRSESTGALLASLAGPPPQSDTDARAHSWSPREVDRWTGESHRLAQNVSYPESLGISDAFADQSWSVIQRQIPLAAQRLARILDATLGKGDVDVSPTVDPCTDQPER</sequence>
<keyword evidence="3" id="KW-0255">Endonuclease</keyword>
<organism evidence="7 8">
    <name type="scientific">Elongatibacter sediminis</name>
    <dbReference type="NCBI Taxonomy" id="3119006"/>
    <lineage>
        <taxon>Bacteria</taxon>
        <taxon>Pseudomonadati</taxon>
        <taxon>Pseudomonadota</taxon>
        <taxon>Gammaproteobacteria</taxon>
        <taxon>Chromatiales</taxon>
        <taxon>Wenzhouxiangellaceae</taxon>
        <taxon>Elongatibacter</taxon>
    </lineage>
</organism>
<keyword evidence="5" id="KW-1015">Disulfide bond</keyword>
<evidence type="ECO:0000313" key="8">
    <source>
        <dbReference type="Proteomes" id="UP001359886"/>
    </source>
</evidence>
<dbReference type="GO" id="GO:0006308">
    <property type="term" value="P:DNA catabolic process"/>
    <property type="evidence" value="ECO:0007669"/>
    <property type="project" value="InterPro"/>
</dbReference>
<protein>
    <submittedName>
        <fullName evidence="7">S1/P1 nuclease</fullName>
    </submittedName>
</protein>
<dbReference type="Pfam" id="PF02265">
    <property type="entry name" value="S1-P1_nuclease"/>
    <property type="match status" value="1"/>
</dbReference>
<dbReference type="EMBL" id="JAZHOG010000008">
    <property type="protein sequence ID" value="MEJ8568527.1"/>
    <property type="molecule type" value="Genomic_DNA"/>
</dbReference>
<evidence type="ECO:0000256" key="5">
    <source>
        <dbReference type="ARBA" id="ARBA00023157"/>
    </source>
</evidence>
<evidence type="ECO:0000313" key="7">
    <source>
        <dbReference type="EMBL" id="MEJ8568527.1"/>
    </source>
</evidence>
<dbReference type="GO" id="GO:0016788">
    <property type="term" value="F:hydrolase activity, acting on ester bonds"/>
    <property type="evidence" value="ECO:0007669"/>
    <property type="project" value="InterPro"/>
</dbReference>
<evidence type="ECO:0000256" key="4">
    <source>
        <dbReference type="ARBA" id="ARBA00022801"/>
    </source>
</evidence>
<keyword evidence="4" id="KW-0378">Hydrolase</keyword>
<dbReference type="InterPro" id="IPR008947">
    <property type="entry name" value="PLipase_C/P1_nuclease_dom_sf"/>
</dbReference>
<dbReference type="Proteomes" id="UP001359886">
    <property type="component" value="Unassembled WGS sequence"/>
</dbReference>
<reference evidence="7 8" key="1">
    <citation type="submission" date="2024-02" db="EMBL/GenBank/DDBJ databases">
        <title>A novel Wenzhouxiangellaceae bacterium, isolated from coastal sediments.</title>
        <authorList>
            <person name="Du Z.-J."/>
            <person name="Ye Y.-Q."/>
            <person name="Zhang X.-Y."/>
        </authorList>
    </citation>
    <scope>NUCLEOTIDE SEQUENCE [LARGE SCALE GENOMIC DNA]</scope>
    <source>
        <strain evidence="7 8">CH-27</strain>
    </source>
</reference>
<accession>A0AAW9R7M5</accession>
<dbReference type="PANTHER" id="PTHR33146:SF26">
    <property type="entry name" value="ENDONUCLEASE 4"/>
    <property type="match status" value="1"/>
</dbReference>
<dbReference type="CDD" id="cd11010">
    <property type="entry name" value="S1-P1_nuclease"/>
    <property type="match status" value="1"/>
</dbReference>
<dbReference type="GO" id="GO:0046872">
    <property type="term" value="F:metal ion binding"/>
    <property type="evidence" value="ECO:0007669"/>
    <property type="project" value="UniProtKB-KW"/>
</dbReference>
<evidence type="ECO:0000256" key="1">
    <source>
        <dbReference type="ARBA" id="ARBA00022722"/>
    </source>
</evidence>
<dbReference type="Gene3D" id="1.10.575.10">
    <property type="entry name" value="P1 Nuclease"/>
    <property type="match status" value="1"/>
</dbReference>
<evidence type="ECO:0000256" key="2">
    <source>
        <dbReference type="ARBA" id="ARBA00022723"/>
    </source>
</evidence>
<dbReference type="PANTHER" id="PTHR33146">
    <property type="entry name" value="ENDONUCLEASE 4"/>
    <property type="match status" value="1"/>
</dbReference>
<proteinExistence type="predicted"/>
<dbReference type="AlphaFoldDB" id="A0AAW9R7M5"/>
<dbReference type="GO" id="GO:0003676">
    <property type="term" value="F:nucleic acid binding"/>
    <property type="evidence" value="ECO:0007669"/>
    <property type="project" value="InterPro"/>
</dbReference>
<name>A0AAW9R7M5_9GAMM</name>
<dbReference type="GO" id="GO:0004519">
    <property type="term" value="F:endonuclease activity"/>
    <property type="evidence" value="ECO:0007669"/>
    <property type="project" value="UniProtKB-KW"/>
</dbReference>
<evidence type="ECO:0000256" key="3">
    <source>
        <dbReference type="ARBA" id="ARBA00022759"/>
    </source>
</evidence>
<keyword evidence="1" id="KW-0540">Nuclease</keyword>
<dbReference type="SUPFAM" id="SSF48537">
    <property type="entry name" value="Phospholipase C/P1 nuclease"/>
    <property type="match status" value="1"/>
</dbReference>
<evidence type="ECO:0000256" key="6">
    <source>
        <dbReference type="ARBA" id="ARBA00023180"/>
    </source>
</evidence>
<gene>
    <name evidence="7" type="ORF">V3330_12915</name>
</gene>
<dbReference type="InterPro" id="IPR003154">
    <property type="entry name" value="S1/P1nuclease"/>
</dbReference>
<comment type="caution">
    <text evidence="7">The sequence shown here is derived from an EMBL/GenBank/DDBJ whole genome shotgun (WGS) entry which is preliminary data.</text>
</comment>
<keyword evidence="2" id="KW-0479">Metal-binding</keyword>
<keyword evidence="8" id="KW-1185">Reference proteome</keyword>
<keyword evidence="6" id="KW-0325">Glycoprotein</keyword>